<accession>A0A0G3M5L6</accession>
<evidence type="ECO:0000313" key="2">
    <source>
        <dbReference type="EMBL" id="AKK74466.1"/>
    </source>
</evidence>
<dbReference type="STRING" id="1324352.OK18_19240"/>
<evidence type="ECO:0000256" key="1">
    <source>
        <dbReference type="SAM" id="Coils"/>
    </source>
</evidence>
<reference evidence="2 3" key="1">
    <citation type="submission" date="2014-11" db="EMBL/GenBank/DDBJ databases">
        <authorList>
            <person name="Park G.-S."/>
            <person name="Hong S.-J."/>
            <person name="Jung B.K."/>
            <person name="Khan A.R."/>
            <person name="Kwak Y."/>
            <person name="Shin J.-H."/>
        </authorList>
    </citation>
    <scope>NUCLEOTIDE SEQUENCE [LARGE SCALE GENOMIC DNA]</scope>
    <source>
        <strain evidence="2 3">DSM 27622</strain>
    </source>
</reference>
<evidence type="ECO:0000313" key="3">
    <source>
        <dbReference type="Proteomes" id="UP000035213"/>
    </source>
</evidence>
<name>A0A0G3M5L6_CHRGL</name>
<feature type="coiled-coil region" evidence="1">
    <location>
        <begin position="14"/>
        <end position="45"/>
    </location>
</feature>
<organism evidence="2 3">
    <name type="scientific">Chryseobacterium gallinarum</name>
    <dbReference type="NCBI Taxonomy" id="1324352"/>
    <lineage>
        <taxon>Bacteria</taxon>
        <taxon>Pseudomonadati</taxon>
        <taxon>Bacteroidota</taxon>
        <taxon>Flavobacteriia</taxon>
        <taxon>Flavobacteriales</taxon>
        <taxon>Weeksellaceae</taxon>
        <taxon>Chryseobacterium group</taxon>
        <taxon>Chryseobacterium</taxon>
    </lineage>
</organism>
<dbReference type="OrthoDB" id="1362414at2"/>
<gene>
    <name evidence="2" type="ORF">OK18_19240</name>
</gene>
<dbReference type="EMBL" id="CP009928">
    <property type="protein sequence ID" value="AKK74466.1"/>
    <property type="molecule type" value="Genomic_DNA"/>
</dbReference>
<dbReference type="KEGG" id="cgn:OK18_19240"/>
<dbReference type="PATRIC" id="fig|1324352.5.peg.4041"/>
<dbReference type="Proteomes" id="UP000035213">
    <property type="component" value="Chromosome"/>
</dbReference>
<dbReference type="RefSeq" id="WP_053329063.1">
    <property type="nucleotide sequence ID" value="NZ_CP009928.1"/>
</dbReference>
<evidence type="ECO:0008006" key="4">
    <source>
        <dbReference type="Google" id="ProtNLM"/>
    </source>
</evidence>
<protein>
    <recommendedName>
        <fullName evidence="4">DUF3164 family protein</fullName>
    </recommendedName>
</protein>
<dbReference type="AlphaFoldDB" id="A0A0G3M5L6"/>
<sequence>MTTIDLNNLTADQKKQIAAQIAQEEKEKKAKKAQDKKLLKSMENEVVLGQIDYFVDKRDDIENRITKLFENIDPVIGLRAEVYGNEKRNQDSHTFTLDDGTASIKIGWNVRPSFNGTEAEGIVKIRQYMASLTGHSENEKILMDFLNIALKTDAQGNYDPKKVRELNKMREKANSELFNEGMDIIDEAQIDIKTSRYVRGFKMVDFGDGISKRVNFNFSID</sequence>
<keyword evidence="1" id="KW-0175">Coiled coil</keyword>
<proteinExistence type="predicted"/>